<keyword evidence="2" id="KW-0812">Transmembrane</keyword>
<evidence type="ECO:0000313" key="4">
    <source>
        <dbReference type="Proteomes" id="UP000235050"/>
    </source>
</evidence>
<feature type="compositionally biased region" description="Basic and acidic residues" evidence="1">
    <location>
        <begin position="412"/>
        <end position="427"/>
    </location>
</feature>
<gene>
    <name evidence="3" type="ORF">Uis1B_1426</name>
</gene>
<feature type="transmembrane region" description="Helical" evidence="2">
    <location>
        <begin position="302"/>
        <end position="330"/>
    </location>
</feature>
<evidence type="ECO:0000256" key="2">
    <source>
        <dbReference type="SAM" id="Phobius"/>
    </source>
</evidence>
<feature type="compositionally biased region" description="Basic and acidic residues" evidence="1">
    <location>
        <begin position="252"/>
        <end position="265"/>
    </location>
</feature>
<dbReference type="AlphaFoldDB" id="A0A2N5J930"/>
<evidence type="ECO:0000313" key="3">
    <source>
        <dbReference type="EMBL" id="PLS30714.1"/>
    </source>
</evidence>
<feature type="region of interest" description="Disordered" evidence="1">
    <location>
        <begin position="248"/>
        <end position="290"/>
    </location>
</feature>
<keyword evidence="4" id="KW-1185">Reference proteome</keyword>
<proteinExistence type="predicted"/>
<reference evidence="3 4" key="1">
    <citation type="submission" date="2017-07" db="EMBL/GenBank/DDBJ databases">
        <title>Bifidobacterium novel species.</title>
        <authorList>
            <person name="Lugli G.A."/>
            <person name="Milani C."/>
            <person name="Duranti S."/>
            <person name="Mangifesta M."/>
        </authorList>
    </citation>
    <scope>NUCLEOTIDE SEQUENCE [LARGE SCALE GENOMIC DNA]</scope>
    <source>
        <strain evidence="4">Uis1B</strain>
    </source>
</reference>
<comment type="caution">
    <text evidence="3">The sequence shown here is derived from an EMBL/GenBank/DDBJ whole genome shotgun (WGS) entry which is preliminary data.</text>
</comment>
<feature type="compositionally biased region" description="Low complexity" evidence="1">
    <location>
        <begin position="266"/>
        <end position="285"/>
    </location>
</feature>
<feature type="region of interest" description="Disordered" evidence="1">
    <location>
        <begin position="410"/>
        <end position="441"/>
    </location>
</feature>
<keyword evidence="2" id="KW-1133">Transmembrane helix</keyword>
<sequence>MRRRPVSGRAARFAGPLIAMLTTIMMIAAMVVMDVVRDVRPAQAAGARVNVSVEGGTLNPTGKTVVDLSGSGFQSVQGGFGGIYVLFGWVNDPSGGSWRPSRGSVTGESYRYVPDDESNPAGYDVFVAFPGDTTASAANGGQIAANGTWSAKITVPGAKFTSYDRSNNPIAVDCTAVQCGIITIGAHGVTNAANETFTPLRFASQGNAAAGDGNSSGAASTSGGSSGAASASASAAAKAKQEAAKQQAAKAAAEKKAAEEAKQRAAEAANANDTAAAANTDDGSGNTMEGNDMSAQIPALGIAGWLIVAAIIIFGIAVIVLAAGVGGYLAAKSLLLGISPAALDKEIAKRERKAEAVRAREAVKTAKRRRRQYRRLVREQAKADRAQSLAEDSTVASDSTVVADSTLRGFFSRHDGGRDKSTEHDKGAQTGKGTENGKGEQ</sequence>
<feature type="transmembrane region" description="Helical" evidence="2">
    <location>
        <begin position="12"/>
        <end position="33"/>
    </location>
</feature>
<dbReference type="Proteomes" id="UP000235050">
    <property type="component" value="Unassembled WGS sequence"/>
</dbReference>
<dbReference type="EMBL" id="NMWU01000025">
    <property type="protein sequence ID" value="PLS30714.1"/>
    <property type="molecule type" value="Genomic_DNA"/>
</dbReference>
<name>A0A2N5J930_9BIFI</name>
<protein>
    <submittedName>
        <fullName evidence="3">CDF family cation diffusion facilitator</fullName>
    </submittedName>
</protein>
<organism evidence="3 4">
    <name type="scientific">Bifidobacterium margollesii</name>
    <dbReference type="NCBI Taxonomy" id="2020964"/>
    <lineage>
        <taxon>Bacteria</taxon>
        <taxon>Bacillati</taxon>
        <taxon>Actinomycetota</taxon>
        <taxon>Actinomycetes</taxon>
        <taxon>Bifidobacteriales</taxon>
        <taxon>Bifidobacteriaceae</taxon>
        <taxon>Bifidobacterium</taxon>
    </lineage>
</organism>
<evidence type="ECO:0000256" key="1">
    <source>
        <dbReference type="SAM" id="MobiDB-lite"/>
    </source>
</evidence>
<accession>A0A2N5J930</accession>
<keyword evidence="2" id="KW-0472">Membrane</keyword>